<dbReference type="Proteomes" id="UP001273505">
    <property type="component" value="Unassembled WGS sequence"/>
</dbReference>
<evidence type="ECO:0000256" key="1">
    <source>
        <dbReference type="SAM" id="MobiDB-lite"/>
    </source>
</evidence>
<reference evidence="3 4" key="1">
    <citation type="submission" date="2023-11" db="EMBL/GenBank/DDBJ databases">
        <title>Gilvimarinus fulvus sp. nov., isolated from the surface of Kelp.</title>
        <authorList>
            <person name="Sun Y.Y."/>
            <person name="Gong Y."/>
            <person name="Du Z.J."/>
        </authorList>
    </citation>
    <scope>NUCLEOTIDE SEQUENCE [LARGE SCALE GENOMIC DNA]</scope>
    <source>
        <strain evidence="3 4">SDUM040013</strain>
    </source>
</reference>
<dbReference type="Pfam" id="PF22352">
    <property type="entry name" value="K319L-like_PKD"/>
    <property type="match status" value="1"/>
</dbReference>
<dbReference type="RefSeq" id="WP_302723609.1">
    <property type="nucleotide sequence ID" value="NZ_JAULRU010000617.1"/>
</dbReference>
<dbReference type="EMBL" id="JAXAFO010000016">
    <property type="protein sequence ID" value="MDX6849908.1"/>
    <property type="molecule type" value="Genomic_DNA"/>
</dbReference>
<protein>
    <submittedName>
        <fullName evidence="3">YHYH protein</fullName>
    </submittedName>
</protein>
<dbReference type="InterPro" id="IPR013783">
    <property type="entry name" value="Ig-like_fold"/>
</dbReference>
<evidence type="ECO:0000313" key="3">
    <source>
        <dbReference type="EMBL" id="MDX6849908.1"/>
    </source>
</evidence>
<evidence type="ECO:0000259" key="2">
    <source>
        <dbReference type="Pfam" id="PF14240"/>
    </source>
</evidence>
<dbReference type="SUPFAM" id="SSF49299">
    <property type="entry name" value="PKD domain"/>
    <property type="match status" value="1"/>
</dbReference>
<proteinExistence type="predicted"/>
<sequence length="633" mass="66019">MTEPGSIELSPSNVTIEYGSPAALAVSVSNGTLESVSCDDGIEYHEEGSVLANGGLGSFICTANAVDNDQNPLTATANIQVVDTTEPSISAPGSLALTQNVSRELSIAVVDLLDGNIVTFDVGCPAGISYAQGAITATAAGTFACTISASDTSGNVANTQVALAVTATVSSEPPVANAGDDVNTPTGSTVTLDASASTDADSDITGYEWSIIEQPSGSNASIANANSTTTEFTPDVDGDYTIRVRVSDAGNNDDDDELIVTASTATWILNPSSSMGENIDAIVNVTDVSDVTVNQTNFKQISTSGIPDYLFVITQEQVDALNSRPKASDDFIGGATSARAGDLIAFGDDLGYDTRSGPGCDLGYWPPGPACPSDQQRSANIPAQPSPASADDSCNTGLNSIGLMLNGTSVYNWSDGVSYQGQGTWNQLAPEFEIYDVDICSGHAQTEGDYHHHMFSSCLADLFSDEGKAHSPIYGYAADGYPIYGPYQGAGELAKPGWVKRDYNDISKGGCGSGTRSCLMVDQLDPAQGTTPLSSNGPDTDQVVSSNSGNEFIVASGYYYEDYYYDASLTQQGGVYLDEHNGHDHDGLGYHYHTTVEEGTDGALIPIFPYNVGPTFYGETPGGSIYTCQRGSR</sequence>
<gene>
    <name evidence="3" type="ORF">SCD92_11090</name>
</gene>
<feature type="region of interest" description="Disordered" evidence="1">
    <location>
        <begin position="369"/>
        <end position="392"/>
    </location>
</feature>
<feature type="domain" description="YHYH" evidence="2">
    <location>
        <begin position="379"/>
        <end position="487"/>
    </location>
</feature>
<comment type="caution">
    <text evidence="3">The sequence shown here is derived from an EMBL/GenBank/DDBJ whole genome shotgun (WGS) entry which is preliminary data.</text>
</comment>
<keyword evidence="4" id="KW-1185">Reference proteome</keyword>
<evidence type="ECO:0000313" key="4">
    <source>
        <dbReference type="Proteomes" id="UP001273505"/>
    </source>
</evidence>
<dbReference type="InterPro" id="IPR035986">
    <property type="entry name" value="PKD_dom_sf"/>
</dbReference>
<accession>A0ABU4S262</accession>
<dbReference type="Pfam" id="PF14240">
    <property type="entry name" value="YHYH"/>
    <property type="match status" value="1"/>
</dbReference>
<dbReference type="InterPro" id="IPR025924">
    <property type="entry name" value="YHYH_dom"/>
</dbReference>
<organism evidence="3 4">
    <name type="scientific">Gilvimarinus gilvus</name>
    <dbReference type="NCBI Taxonomy" id="3058038"/>
    <lineage>
        <taxon>Bacteria</taxon>
        <taxon>Pseudomonadati</taxon>
        <taxon>Pseudomonadota</taxon>
        <taxon>Gammaproteobacteria</taxon>
        <taxon>Cellvibrionales</taxon>
        <taxon>Cellvibrionaceae</taxon>
        <taxon>Gilvimarinus</taxon>
    </lineage>
</organism>
<feature type="compositionally biased region" description="Polar residues" evidence="1">
    <location>
        <begin position="373"/>
        <end position="392"/>
    </location>
</feature>
<name>A0ABU4S262_9GAMM</name>
<dbReference type="Gene3D" id="2.60.40.10">
    <property type="entry name" value="Immunoglobulins"/>
    <property type="match status" value="1"/>
</dbReference>